<feature type="region of interest" description="Disordered" evidence="1">
    <location>
        <begin position="311"/>
        <end position="372"/>
    </location>
</feature>
<organism evidence="2 3">
    <name type="scientific">Ramularia collo-cygni</name>
    <dbReference type="NCBI Taxonomy" id="112498"/>
    <lineage>
        <taxon>Eukaryota</taxon>
        <taxon>Fungi</taxon>
        <taxon>Dikarya</taxon>
        <taxon>Ascomycota</taxon>
        <taxon>Pezizomycotina</taxon>
        <taxon>Dothideomycetes</taxon>
        <taxon>Dothideomycetidae</taxon>
        <taxon>Mycosphaerellales</taxon>
        <taxon>Mycosphaerellaceae</taxon>
        <taxon>Ramularia</taxon>
    </lineage>
</organism>
<dbReference type="OrthoDB" id="3644924at2759"/>
<sequence>MAHQRERKPVPEHGRALHEKLKEPAAAPYQTVGSSRAAVPVFVSPTPAAVVGGRKNIRDGVGMIDRAAHGLKSEDLYFFDHGEKDDGDGEQQDSQYAAVVSSAGDSQVADGQPSCTCGPKCPCKPACTYQIHSCPCKPCVPRMKGNNKGPSRSFEGARADSPQYTSVGYTRKKTQRELEKTLPDRGLGDGTVSGQESQRARVPRRNDTKIATTSAEPLQLKRQRAPTINTDLAYVPPAPTKTPSRKQKDTTPLGFYGTHGSHSGQRYPTFTTGPTLSQNGIPTPPVFTATPATAEPVQSGGPIAQTLVQLSSSPPEVQKQAAEPMSRAPLRLSSSGATADGEDDELDRYTPSPLSAPRQRRQQCNKTHAAITGENITGYSNIEEYSRTESSELNEVPEATSCAVTYPAVPRSTSDGMFTAGVFASTVTQSFPSAHAGNPRDPESIADQAGVHREDRYGCENDERATAIECAPMRHSSPASSGRGFPPPLPPPLPLPDFIAPRPATKQRYVSAGGTAKLEDRPEITNFVLPPSVTPGISMQRDLLLQCLDNVPKFATPTRSMTIGSPIPIRNSEEALGDSSTRSSYEDGLDQQGTKRDRKESGSSQRLARFKRVFSFGKEGKDNESKETSPGQQL</sequence>
<proteinExistence type="predicted"/>
<feature type="compositionally biased region" description="Basic and acidic residues" evidence="1">
    <location>
        <begin position="618"/>
        <end position="627"/>
    </location>
</feature>
<dbReference type="EMBL" id="FJUY01000009">
    <property type="protein sequence ID" value="CZT20582.1"/>
    <property type="molecule type" value="Genomic_DNA"/>
</dbReference>
<dbReference type="RefSeq" id="XP_023627471.1">
    <property type="nucleotide sequence ID" value="XM_023771703.1"/>
</dbReference>
<evidence type="ECO:0000313" key="2">
    <source>
        <dbReference type="EMBL" id="CZT20582.1"/>
    </source>
</evidence>
<reference evidence="2 3" key="1">
    <citation type="submission" date="2016-03" db="EMBL/GenBank/DDBJ databases">
        <authorList>
            <person name="Ploux O."/>
        </authorList>
    </citation>
    <scope>NUCLEOTIDE SEQUENCE [LARGE SCALE GENOMIC DNA]</scope>
    <source>
        <strain evidence="2 3">URUG2</strain>
    </source>
</reference>
<protein>
    <submittedName>
        <fullName evidence="2">Uncharacterized protein</fullName>
    </submittedName>
</protein>
<evidence type="ECO:0000313" key="3">
    <source>
        <dbReference type="Proteomes" id="UP000225277"/>
    </source>
</evidence>
<evidence type="ECO:0000256" key="1">
    <source>
        <dbReference type="SAM" id="MobiDB-lite"/>
    </source>
</evidence>
<name>A0A2D3UT24_9PEZI</name>
<feature type="region of interest" description="Disordered" evidence="1">
    <location>
        <begin position="234"/>
        <end position="267"/>
    </location>
</feature>
<keyword evidence="3" id="KW-1185">Reference proteome</keyword>
<dbReference type="Proteomes" id="UP000225277">
    <property type="component" value="Unassembled WGS sequence"/>
</dbReference>
<feature type="compositionally biased region" description="Basic and acidic residues" evidence="1">
    <location>
        <begin position="175"/>
        <end position="187"/>
    </location>
</feature>
<feature type="region of interest" description="Disordered" evidence="1">
    <location>
        <begin position="556"/>
        <end position="634"/>
    </location>
</feature>
<accession>A0A2D3UT24</accession>
<feature type="region of interest" description="Disordered" evidence="1">
    <location>
        <begin position="1"/>
        <end position="30"/>
    </location>
</feature>
<feature type="compositionally biased region" description="Basic and acidic residues" evidence="1">
    <location>
        <begin position="7"/>
        <end position="23"/>
    </location>
</feature>
<dbReference type="GeneID" id="35601577"/>
<gene>
    <name evidence="2" type="ORF">RCC_06440</name>
</gene>
<feature type="region of interest" description="Disordered" evidence="1">
    <location>
        <begin position="147"/>
        <end position="206"/>
    </location>
</feature>
<dbReference type="AlphaFoldDB" id="A0A2D3UT24"/>